<sequence length="85" mass="9465">MAHKNMTLDFVAGPPAVFFQVYDKPKGSVPVFRIMRTGCADLGWQSIRVGLYAHKVVVLSYQIFTWIPLEPAASFWAENPAPAVI</sequence>
<reference evidence="2" key="1">
    <citation type="submission" date="2016-10" db="EMBL/GenBank/DDBJ databases">
        <authorList>
            <person name="Varghese N."/>
            <person name="Submissions S."/>
        </authorList>
    </citation>
    <scope>NUCLEOTIDE SEQUENCE [LARGE SCALE GENOMIC DNA]</scope>
    <source>
        <strain evidence="2">BL36</strain>
    </source>
</reference>
<dbReference type="AlphaFoldDB" id="A0A1I4UD37"/>
<protein>
    <submittedName>
        <fullName evidence="1">Uncharacterized protein</fullName>
    </submittedName>
</protein>
<dbReference type="STRING" id="582667.SAMN05192568_10686"/>
<dbReference type="EMBL" id="FOTK01000068">
    <property type="protein sequence ID" value="SFM86907.1"/>
    <property type="molecule type" value="Genomic_DNA"/>
</dbReference>
<organism evidence="1 2">
    <name type="scientific">Methylobacterium pseudosasicola</name>
    <dbReference type="NCBI Taxonomy" id="582667"/>
    <lineage>
        <taxon>Bacteria</taxon>
        <taxon>Pseudomonadati</taxon>
        <taxon>Pseudomonadota</taxon>
        <taxon>Alphaproteobacteria</taxon>
        <taxon>Hyphomicrobiales</taxon>
        <taxon>Methylobacteriaceae</taxon>
        <taxon>Methylobacterium</taxon>
    </lineage>
</organism>
<accession>A0A1I4UD37</accession>
<dbReference type="RefSeq" id="WP_092046778.1">
    <property type="nucleotide sequence ID" value="NZ_FOTK01000068.1"/>
</dbReference>
<evidence type="ECO:0000313" key="2">
    <source>
        <dbReference type="Proteomes" id="UP000199048"/>
    </source>
</evidence>
<name>A0A1I4UD37_9HYPH</name>
<keyword evidence="2" id="KW-1185">Reference proteome</keyword>
<evidence type="ECO:0000313" key="1">
    <source>
        <dbReference type="EMBL" id="SFM86907.1"/>
    </source>
</evidence>
<dbReference type="Proteomes" id="UP000199048">
    <property type="component" value="Unassembled WGS sequence"/>
</dbReference>
<gene>
    <name evidence="1" type="ORF">SAMN05192568_10686</name>
</gene>
<proteinExistence type="predicted"/>